<dbReference type="InterPro" id="IPR012340">
    <property type="entry name" value="NA-bd_OB-fold"/>
</dbReference>
<comment type="caution">
    <text evidence="2">The sequence shown here is derived from an EMBL/GenBank/DDBJ whole genome shotgun (WGS) entry which is preliminary data.</text>
</comment>
<dbReference type="AlphaFoldDB" id="A0ABD3I2Z8"/>
<keyword evidence="3" id="KW-1185">Reference proteome</keyword>
<dbReference type="InterPro" id="IPR013955">
    <property type="entry name" value="Rep_factor-A_C"/>
</dbReference>
<sequence length="173" mass="19447">MEPGKASSLADLVSAVSNLAAFSNAELDIVIVGYPEKNRRVIVYPGCTSCKRKVNTVETIIKCEHCLVLTEEKFYFRLLLQINDESDVTWVTAWEPCATSYWGFPRKSNNAKYMRVEQIVDMGGAKVKKNIPVTAPCSVKKKILVTTPVEDDDDCFEVSVDFSPISTKHYQSW</sequence>
<protein>
    <recommendedName>
        <fullName evidence="1">Replication factor A C-terminal domain-containing protein</fullName>
    </recommendedName>
</protein>
<proteinExistence type="predicted"/>
<dbReference type="Pfam" id="PF08646">
    <property type="entry name" value="Rep_fac-A_C"/>
    <property type="match status" value="1"/>
</dbReference>
<dbReference type="Proteomes" id="UP001633002">
    <property type="component" value="Unassembled WGS sequence"/>
</dbReference>
<evidence type="ECO:0000313" key="2">
    <source>
        <dbReference type="EMBL" id="KAL3697132.1"/>
    </source>
</evidence>
<dbReference type="Gene3D" id="2.40.50.140">
    <property type="entry name" value="Nucleic acid-binding proteins"/>
    <property type="match status" value="1"/>
</dbReference>
<gene>
    <name evidence="2" type="ORF">R1sor_011208</name>
</gene>
<dbReference type="SUPFAM" id="SSF50249">
    <property type="entry name" value="Nucleic acid-binding proteins"/>
    <property type="match status" value="1"/>
</dbReference>
<reference evidence="2 3" key="1">
    <citation type="submission" date="2024-09" db="EMBL/GenBank/DDBJ databases">
        <title>Chromosome-scale assembly of Riccia sorocarpa.</title>
        <authorList>
            <person name="Paukszto L."/>
        </authorList>
    </citation>
    <scope>NUCLEOTIDE SEQUENCE [LARGE SCALE GENOMIC DNA]</scope>
    <source>
        <strain evidence="2">LP-2024</strain>
        <tissue evidence="2">Aerial parts of the thallus</tissue>
    </source>
</reference>
<name>A0ABD3I2Z8_9MARC</name>
<dbReference type="EMBL" id="JBJQOH010000002">
    <property type="protein sequence ID" value="KAL3697132.1"/>
    <property type="molecule type" value="Genomic_DNA"/>
</dbReference>
<feature type="domain" description="Replication factor A C-terminal" evidence="1">
    <location>
        <begin position="41"/>
        <end position="105"/>
    </location>
</feature>
<evidence type="ECO:0000259" key="1">
    <source>
        <dbReference type="Pfam" id="PF08646"/>
    </source>
</evidence>
<organism evidence="2 3">
    <name type="scientific">Riccia sorocarpa</name>
    <dbReference type="NCBI Taxonomy" id="122646"/>
    <lineage>
        <taxon>Eukaryota</taxon>
        <taxon>Viridiplantae</taxon>
        <taxon>Streptophyta</taxon>
        <taxon>Embryophyta</taxon>
        <taxon>Marchantiophyta</taxon>
        <taxon>Marchantiopsida</taxon>
        <taxon>Marchantiidae</taxon>
        <taxon>Marchantiales</taxon>
        <taxon>Ricciaceae</taxon>
        <taxon>Riccia</taxon>
    </lineage>
</organism>
<accession>A0ABD3I2Z8</accession>
<evidence type="ECO:0000313" key="3">
    <source>
        <dbReference type="Proteomes" id="UP001633002"/>
    </source>
</evidence>